<name>A0AAD9JW42_9ANNE</name>
<dbReference type="AlphaFoldDB" id="A0AAD9JW42"/>
<accession>A0AAD9JW42</accession>
<evidence type="ECO:0000256" key="1">
    <source>
        <dbReference type="SAM" id="MobiDB-lite"/>
    </source>
</evidence>
<gene>
    <name evidence="2" type="ORF">LSH36_135g05015</name>
</gene>
<sequence>MKSGLERITVKLCISLVISNSGRVLFIPDTSHPRYQSSPTPVIPTPVIPDTSHPQSTTGGDRNGRVAALRGYSPCWVSLDIRTVRLRQDLNECAPRIHR</sequence>
<evidence type="ECO:0000313" key="2">
    <source>
        <dbReference type="EMBL" id="KAK2160362.1"/>
    </source>
</evidence>
<feature type="region of interest" description="Disordered" evidence="1">
    <location>
        <begin position="34"/>
        <end position="64"/>
    </location>
</feature>
<comment type="caution">
    <text evidence="2">The sequence shown here is derived from an EMBL/GenBank/DDBJ whole genome shotgun (WGS) entry which is preliminary data.</text>
</comment>
<reference evidence="2" key="1">
    <citation type="journal article" date="2023" name="Mol. Biol. Evol.">
        <title>Third-Generation Sequencing Reveals the Adaptive Role of the Epigenome in Three Deep-Sea Polychaetes.</title>
        <authorList>
            <person name="Perez M."/>
            <person name="Aroh O."/>
            <person name="Sun Y."/>
            <person name="Lan Y."/>
            <person name="Juniper S.K."/>
            <person name="Young C.R."/>
            <person name="Angers B."/>
            <person name="Qian P.Y."/>
        </authorList>
    </citation>
    <scope>NUCLEOTIDE SEQUENCE</scope>
    <source>
        <strain evidence="2">P08H-3</strain>
    </source>
</reference>
<dbReference type="EMBL" id="JAODUP010000135">
    <property type="protein sequence ID" value="KAK2160362.1"/>
    <property type="molecule type" value="Genomic_DNA"/>
</dbReference>
<dbReference type="Proteomes" id="UP001208570">
    <property type="component" value="Unassembled WGS sequence"/>
</dbReference>
<protein>
    <submittedName>
        <fullName evidence="2">Uncharacterized protein</fullName>
    </submittedName>
</protein>
<evidence type="ECO:0000313" key="3">
    <source>
        <dbReference type="Proteomes" id="UP001208570"/>
    </source>
</evidence>
<keyword evidence="3" id="KW-1185">Reference proteome</keyword>
<organism evidence="2 3">
    <name type="scientific">Paralvinella palmiformis</name>
    <dbReference type="NCBI Taxonomy" id="53620"/>
    <lineage>
        <taxon>Eukaryota</taxon>
        <taxon>Metazoa</taxon>
        <taxon>Spiralia</taxon>
        <taxon>Lophotrochozoa</taxon>
        <taxon>Annelida</taxon>
        <taxon>Polychaeta</taxon>
        <taxon>Sedentaria</taxon>
        <taxon>Canalipalpata</taxon>
        <taxon>Terebellida</taxon>
        <taxon>Terebelliformia</taxon>
        <taxon>Alvinellidae</taxon>
        <taxon>Paralvinella</taxon>
    </lineage>
</organism>
<proteinExistence type="predicted"/>